<accession>A0ABQ0QFJ2</accession>
<dbReference type="Proteomes" id="UP001061070">
    <property type="component" value="Unassembled WGS sequence"/>
</dbReference>
<protein>
    <submittedName>
        <fullName evidence="1">Uncharacterized protein</fullName>
    </submittedName>
</protein>
<sequence length="90" mass="9869">MSGHDCGAASGFVAVRALRADWRSLLIVPEHDPALADLMGRHVWDGRGFTTGQGQVMDIGFTEFSLDKFLEILTGIITSDQECFMTQILP</sequence>
<reference evidence="1" key="1">
    <citation type="submission" date="2013-04" db="EMBL/GenBank/DDBJ databases">
        <title>The genome sequencing project of 58 acetic acid bacteria.</title>
        <authorList>
            <person name="Okamoto-Kainuma A."/>
            <person name="Ishikawa M."/>
            <person name="Umino S."/>
            <person name="Koizumi Y."/>
            <person name="Shiwa Y."/>
            <person name="Yoshikawa H."/>
            <person name="Matsutani M."/>
            <person name="Matsushita K."/>
        </authorList>
    </citation>
    <scope>NUCLEOTIDE SEQUENCE</scope>
    <source>
        <strain evidence="1">NRIC 0228</strain>
    </source>
</reference>
<comment type="caution">
    <text evidence="1">The sequence shown here is derived from an EMBL/GenBank/DDBJ whole genome shotgun (WGS) entry which is preliminary data.</text>
</comment>
<proteinExistence type="predicted"/>
<gene>
    <name evidence="1" type="ORF">AA0228_2966</name>
</gene>
<name>A0ABQ0QFJ2_9PROT</name>
<keyword evidence="2" id="KW-1185">Reference proteome</keyword>
<evidence type="ECO:0000313" key="2">
    <source>
        <dbReference type="Proteomes" id="UP001061070"/>
    </source>
</evidence>
<dbReference type="EMBL" id="BAQW01000013">
    <property type="protein sequence ID" value="GBR17174.1"/>
    <property type="molecule type" value="Genomic_DNA"/>
</dbReference>
<evidence type="ECO:0000313" key="1">
    <source>
        <dbReference type="EMBL" id="GBR17174.1"/>
    </source>
</evidence>
<organism evidence="1 2">
    <name type="scientific">Gluconobacter frateurii NRIC 0228</name>
    <dbReference type="NCBI Taxonomy" id="1307946"/>
    <lineage>
        <taxon>Bacteria</taxon>
        <taxon>Pseudomonadati</taxon>
        <taxon>Pseudomonadota</taxon>
        <taxon>Alphaproteobacteria</taxon>
        <taxon>Acetobacterales</taxon>
        <taxon>Acetobacteraceae</taxon>
        <taxon>Gluconobacter</taxon>
    </lineage>
</organism>